<sequence length="150" mass="15780">MNGFNKNMLGGLIGALVLNVVHSAAKRFDNQAPEVDKVGEEAMKKTVRFAGFKPPKGNALVAATFGTDVASNAMLYTLIGYGGQKNLLLKGALLGTVVGLATLTIPEQAGLDATPIKKTDRTKLMTVAWYVIGGLAAGMAMKALGKRRFL</sequence>
<reference evidence="2 3" key="1">
    <citation type="submission" date="2019-10" db="EMBL/GenBank/DDBJ databases">
        <authorList>
            <person name="Karimi E."/>
        </authorList>
    </citation>
    <scope>NUCLEOTIDE SEQUENCE [LARGE SCALE GENOMIC DNA]</scope>
    <source>
        <strain evidence="2">Sphingobacterium sp. 8BC</strain>
    </source>
</reference>
<gene>
    <name evidence="2" type="ORF">SPHINGO8BC_70175</name>
</gene>
<organism evidence="2 3">
    <name type="scientific">Sphingobacterium multivorum</name>
    <dbReference type="NCBI Taxonomy" id="28454"/>
    <lineage>
        <taxon>Bacteria</taxon>
        <taxon>Pseudomonadati</taxon>
        <taxon>Bacteroidota</taxon>
        <taxon>Sphingobacteriia</taxon>
        <taxon>Sphingobacteriales</taxon>
        <taxon>Sphingobacteriaceae</taxon>
        <taxon>Sphingobacterium</taxon>
    </lineage>
</organism>
<accession>A0A654DNP8</accession>
<proteinExistence type="predicted"/>
<evidence type="ECO:0000313" key="3">
    <source>
        <dbReference type="Proteomes" id="UP000432350"/>
    </source>
</evidence>
<dbReference type="Proteomes" id="UP000432350">
    <property type="component" value="Unassembled WGS sequence"/>
</dbReference>
<keyword evidence="1" id="KW-1133">Transmembrane helix</keyword>
<dbReference type="EMBL" id="CABWMV010000026">
    <property type="protein sequence ID" value="VXD06835.1"/>
    <property type="molecule type" value="Genomic_DNA"/>
</dbReference>
<name>A0A654DNP8_SPHMU</name>
<keyword evidence="1" id="KW-0472">Membrane</keyword>
<protein>
    <submittedName>
        <fullName evidence="2">Uncharacterized protein</fullName>
    </submittedName>
</protein>
<feature type="transmembrane region" description="Helical" evidence="1">
    <location>
        <begin position="87"/>
        <end position="106"/>
    </location>
</feature>
<feature type="transmembrane region" description="Helical" evidence="1">
    <location>
        <begin position="126"/>
        <end position="145"/>
    </location>
</feature>
<feature type="transmembrane region" description="Helical" evidence="1">
    <location>
        <begin position="59"/>
        <end position="80"/>
    </location>
</feature>
<dbReference type="AlphaFoldDB" id="A0A654DNP8"/>
<dbReference type="RefSeq" id="WP_153848213.1">
    <property type="nucleotide sequence ID" value="NZ_DAIQJZ010000098.1"/>
</dbReference>
<evidence type="ECO:0000256" key="1">
    <source>
        <dbReference type="SAM" id="Phobius"/>
    </source>
</evidence>
<evidence type="ECO:0000313" key="2">
    <source>
        <dbReference type="EMBL" id="VXD06835.1"/>
    </source>
</evidence>
<keyword evidence="1" id="KW-0812">Transmembrane</keyword>